<gene>
    <name evidence="11" type="ORF">H3Z83_05980</name>
</gene>
<dbReference type="Pfam" id="PF03544">
    <property type="entry name" value="TonB_C"/>
    <property type="match status" value="1"/>
</dbReference>
<dbReference type="GO" id="GO:0098797">
    <property type="term" value="C:plasma membrane protein complex"/>
    <property type="evidence" value="ECO:0007669"/>
    <property type="project" value="TreeGrafter"/>
</dbReference>
<name>A0A839ANW7_9FLAO</name>
<evidence type="ECO:0000256" key="3">
    <source>
        <dbReference type="ARBA" id="ARBA00022448"/>
    </source>
</evidence>
<dbReference type="AlphaFoldDB" id="A0A839ANW7"/>
<dbReference type="InterPro" id="IPR037682">
    <property type="entry name" value="TonB_C"/>
</dbReference>
<feature type="domain" description="TonB C-terminal" evidence="10">
    <location>
        <begin position="134"/>
        <end position="226"/>
    </location>
</feature>
<evidence type="ECO:0000256" key="4">
    <source>
        <dbReference type="ARBA" id="ARBA00022475"/>
    </source>
</evidence>
<evidence type="ECO:0000256" key="1">
    <source>
        <dbReference type="ARBA" id="ARBA00004383"/>
    </source>
</evidence>
<dbReference type="InterPro" id="IPR006260">
    <property type="entry name" value="TonB/TolA_C"/>
</dbReference>
<keyword evidence="9" id="KW-0472">Membrane</keyword>
<evidence type="ECO:0000256" key="5">
    <source>
        <dbReference type="ARBA" id="ARBA00022519"/>
    </source>
</evidence>
<protein>
    <submittedName>
        <fullName evidence="11">Energy transducer TonB</fullName>
    </submittedName>
</protein>
<dbReference type="EMBL" id="JACGLS010000002">
    <property type="protein sequence ID" value="MBA6156068.1"/>
    <property type="molecule type" value="Genomic_DNA"/>
</dbReference>
<dbReference type="Gene3D" id="3.30.1150.10">
    <property type="match status" value="1"/>
</dbReference>
<evidence type="ECO:0000256" key="7">
    <source>
        <dbReference type="ARBA" id="ARBA00022927"/>
    </source>
</evidence>
<keyword evidence="5" id="KW-0997">Cell inner membrane</keyword>
<organism evidence="11 12">
    <name type="scientific">Tenacibaculum pelagium</name>
    <dbReference type="NCBI Taxonomy" id="2759527"/>
    <lineage>
        <taxon>Bacteria</taxon>
        <taxon>Pseudomonadati</taxon>
        <taxon>Bacteroidota</taxon>
        <taxon>Flavobacteriia</taxon>
        <taxon>Flavobacteriales</taxon>
        <taxon>Flavobacteriaceae</taxon>
        <taxon>Tenacibaculum</taxon>
    </lineage>
</organism>
<keyword evidence="8" id="KW-1133">Transmembrane helix</keyword>
<keyword evidence="12" id="KW-1185">Reference proteome</keyword>
<keyword evidence="7" id="KW-0653">Protein transport</keyword>
<dbReference type="PROSITE" id="PS52015">
    <property type="entry name" value="TONB_CTD"/>
    <property type="match status" value="1"/>
</dbReference>
<sequence>MKKVILLFVIQFFVFQIFSQEKCTEKETTLVDLNSINKCEITEAKKDINNKEISANNITIRSRRYLKKRESLIPRIASVSNALKTKNVNQVAPKENALEKNKLKIVEEVISFNTIEEIPLFLSCRDTSINKEDCFNYEMEKHIIKHFIYPEIALEKEIEGDLEVSFIIDVNGKVKDIRVKVENKEHKILKKEAKRIVSLLPDFLPGKHDGVKKEVEYSFPMSFKLD</sequence>
<comment type="caution">
    <text evidence="11">The sequence shown here is derived from an EMBL/GenBank/DDBJ whole genome shotgun (WGS) entry which is preliminary data.</text>
</comment>
<evidence type="ECO:0000256" key="6">
    <source>
        <dbReference type="ARBA" id="ARBA00022692"/>
    </source>
</evidence>
<evidence type="ECO:0000256" key="9">
    <source>
        <dbReference type="ARBA" id="ARBA00023136"/>
    </source>
</evidence>
<dbReference type="GO" id="GO:0031992">
    <property type="term" value="F:energy transducer activity"/>
    <property type="evidence" value="ECO:0007669"/>
    <property type="project" value="TreeGrafter"/>
</dbReference>
<dbReference type="PANTHER" id="PTHR33446:SF2">
    <property type="entry name" value="PROTEIN TONB"/>
    <property type="match status" value="1"/>
</dbReference>
<evidence type="ECO:0000259" key="10">
    <source>
        <dbReference type="PROSITE" id="PS52015"/>
    </source>
</evidence>
<dbReference type="PANTHER" id="PTHR33446">
    <property type="entry name" value="PROTEIN TONB-RELATED"/>
    <property type="match status" value="1"/>
</dbReference>
<proteinExistence type="inferred from homology"/>
<dbReference type="NCBIfam" id="TIGR01352">
    <property type="entry name" value="tonB_Cterm"/>
    <property type="match status" value="1"/>
</dbReference>
<comment type="similarity">
    <text evidence="2">Belongs to the TonB family.</text>
</comment>
<keyword evidence="3" id="KW-0813">Transport</keyword>
<keyword evidence="4" id="KW-1003">Cell membrane</keyword>
<evidence type="ECO:0000313" key="12">
    <source>
        <dbReference type="Proteomes" id="UP000563906"/>
    </source>
</evidence>
<evidence type="ECO:0000313" key="11">
    <source>
        <dbReference type="EMBL" id="MBA6156068.1"/>
    </source>
</evidence>
<evidence type="ECO:0000256" key="8">
    <source>
        <dbReference type="ARBA" id="ARBA00022989"/>
    </source>
</evidence>
<dbReference type="SUPFAM" id="SSF74653">
    <property type="entry name" value="TolA/TonB C-terminal domain"/>
    <property type="match status" value="1"/>
</dbReference>
<dbReference type="GO" id="GO:0015031">
    <property type="term" value="P:protein transport"/>
    <property type="evidence" value="ECO:0007669"/>
    <property type="project" value="UniProtKB-KW"/>
</dbReference>
<dbReference type="RefSeq" id="WP_182124575.1">
    <property type="nucleotide sequence ID" value="NZ_JACGLS010000002.1"/>
</dbReference>
<reference evidence="11 12" key="1">
    <citation type="submission" date="2020-07" db="EMBL/GenBank/DDBJ databases">
        <title>Bacterium isolated from marine sediment.</title>
        <authorList>
            <person name="Shang D."/>
            <person name="Du Z.-J."/>
        </authorList>
    </citation>
    <scope>NUCLEOTIDE SEQUENCE [LARGE SCALE GENOMIC DNA]</scope>
    <source>
        <strain evidence="11 12">S7007</strain>
    </source>
</reference>
<comment type="subcellular location">
    <subcellularLocation>
        <location evidence="1">Cell inner membrane</location>
        <topology evidence="1">Single-pass membrane protein</topology>
        <orientation evidence="1">Periplasmic side</orientation>
    </subcellularLocation>
</comment>
<dbReference type="InterPro" id="IPR051045">
    <property type="entry name" value="TonB-dependent_transducer"/>
</dbReference>
<accession>A0A839ANW7</accession>
<dbReference type="GO" id="GO:0055085">
    <property type="term" value="P:transmembrane transport"/>
    <property type="evidence" value="ECO:0007669"/>
    <property type="project" value="InterPro"/>
</dbReference>
<dbReference type="Proteomes" id="UP000563906">
    <property type="component" value="Unassembled WGS sequence"/>
</dbReference>
<evidence type="ECO:0000256" key="2">
    <source>
        <dbReference type="ARBA" id="ARBA00006555"/>
    </source>
</evidence>
<keyword evidence="6" id="KW-0812">Transmembrane</keyword>